<dbReference type="Pfam" id="PF20152">
    <property type="entry name" value="DUF6534"/>
    <property type="match status" value="1"/>
</dbReference>
<evidence type="ECO:0000256" key="1">
    <source>
        <dbReference type="SAM" id="Phobius"/>
    </source>
</evidence>
<accession>B0DG25</accession>
<dbReference type="PANTHER" id="PTHR40465">
    <property type="entry name" value="CHROMOSOME 1, WHOLE GENOME SHOTGUN SEQUENCE"/>
    <property type="match status" value="1"/>
</dbReference>
<dbReference type="OrthoDB" id="3231781at2759"/>
<evidence type="ECO:0000313" key="3">
    <source>
        <dbReference type="EMBL" id="EDR06567.1"/>
    </source>
</evidence>
<feature type="transmembrane region" description="Helical" evidence="1">
    <location>
        <begin position="51"/>
        <end position="72"/>
    </location>
</feature>
<keyword evidence="1" id="KW-0472">Membrane</keyword>
<feature type="domain" description="DUF6534" evidence="2">
    <location>
        <begin position="171"/>
        <end position="257"/>
    </location>
</feature>
<feature type="transmembrane region" description="Helical" evidence="1">
    <location>
        <begin position="234"/>
        <end position="253"/>
    </location>
</feature>
<dbReference type="RefSeq" id="XP_001882939.1">
    <property type="nucleotide sequence ID" value="XM_001882904.1"/>
</dbReference>
<proteinExistence type="predicted"/>
<protein>
    <submittedName>
        <fullName evidence="3">Predicted protein</fullName>
    </submittedName>
</protein>
<gene>
    <name evidence="3" type="ORF">LACBIDRAFT_300118</name>
</gene>
<name>B0DG25_LACBS</name>
<dbReference type="Proteomes" id="UP000001194">
    <property type="component" value="Unassembled WGS sequence"/>
</dbReference>
<reference evidence="3 4" key="1">
    <citation type="journal article" date="2008" name="Nature">
        <title>The genome of Laccaria bicolor provides insights into mycorrhizal symbiosis.</title>
        <authorList>
            <person name="Martin F."/>
            <person name="Aerts A."/>
            <person name="Ahren D."/>
            <person name="Brun A."/>
            <person name="Danchin E.G.J."/>
            <person name="Duchaussoy F."/>
            <person name="Gibon J."/>
            <person name="Kohler A."/>
            <person name="Lindquist E."/>
            <person name="Pereda V."/>
            <person name="Salamov A."/>
            <person name="Shapiro H.J."/>
            <person name="Wuyts J."/>
            <person name="Blaudez D."/>
            <person name="Buee M."/>
            <person name="Brokstein P."/>
            <person name="Canbaeck B."/>
            <person name="Cohen D."/>
            <person name="Courty P.E."/>
            <person name="Coutinho P.M."/>
            <person name="Delaruelle C."/>
            <person name="Detter J.C."/>
            <person name="Deveau A."/>
            <person name="DiFazio S."/>
            <person name="Duplessis S."/>
            <person name="Fraissinet-Tachet L."/>
            <person name="Lucic E."/>
            <person name="Frey-Klett P."/>
            <person name="Fourrey C."/>
            <person name="Feussner I."/>
            <person name="Gay G."/>
            <person name="Grimwood J."/>
            <person name="Hoegger P.J."/>
            <person name="Jain P."/>
            <person name="Kilaru S."/>
            <person name="Labbe J."/>
            <person name="Lin Y.C."/>
            <person name="Legue V."/>
            <person name="Le Tacon F."/>
            <person name="Marmeisse R."/>
            <person name="Melayah D."/>
            <person name="Montanini B."/>
            <person name="Muratet M."/>
            <person name="Nehls U."/>
            <person name="Niculita-Hirzel H."/>
            <person name="Oudot-Le Secq M.P."/>
            <person name="Peter M."/>
            <person name="Quesneville H."/>
            <person name="Rajashekar B."/>
            <person name="Reich M."/>
            <person name="Rouhier N."/>
            <person name="Schmutz J."/>
            <person name="Yin T."/>
            <person name="Chalot M."/>
            <person name="Henrissat B."/>
            <person name="Kuees U."/>
            <person name="Lucas S."/>
            <person name="Van de Peer Y."/>
            <person name="Podila G.K."/>
            <person name="Polle A."/>
            <person name="Pukkila P.J."/>
            <person name="Richardson P.M."/>
            <person name="Rouze P."/>
            <person name="Sanders I.R."/>
            <person name="Stajich J.E."/>
            <person name="Tunlid A."/>
            <person name="Tuskan G."/>
            <person name="Grigoriev I.V."/>
        </authorList>
    </citation>
    <scope>NUCLEOTIDE SEQUENCE [LARGE SCALE GENOMIC DNA]</scope>
    <source>
        <strain evidence="4">S238N-H82 / ATCC MYA-4686</strain>
    </source>
</reference>
<evidence type="ECO:0000313" key="4">
    <source>
        <dbReference type="Proteomes" id="UP000001194"/>
    </source>
</evidence>
<keyword evidence="4" id="KW-1185">Reference proteome</keyword>
<feature type="transmembrane region" description="Helical" evidence="1">
    <location>
        <begin position="15"/>
        <end position="39"/>
    </location>
</feature>
<sequence length="319" mass="35640">MSTGLIHVDLTDTVGALLIGTLFSVFLFGVVTLQTHLYFTQFREDHWSTKALVGGIWLLEVGHTIAICYEIYHATIVLYGRPDKLTQFPALGATLTIGGLITLLVQGFFALRVWKVLPDPFRYVGLVCGLASFARMIGSTFLSYQGITTPSAAQYAVQWKWLITTLLVGGAIIDVTIAASMVYYLHKSRKNAFSKVARLLDRLVAYTIRTGLLTSVSAVALLICFLSIPETLIWLALYTFLAKLYSNSLLSALNERREMRETIYSASVELYGEPRTGTVVRRDPTGRENSRIDVRRKKASFRTVSNHGFFSSLKLYQSR</sequence>
<dbReference type="HOGENOM" id="CLU_046025_0_1_1"/>
<feature type="transmembrane region" description="Helical" evidence="1">
    <location>
        <begin position="206"/>
        <end position="228"/>
    </location>
</feature>
<evidence type="ECO:0000259" key="2">
    <source>
        <dbReference type="Pfam" id="PF20152"/>
    </source>
</evidence>
<feature type="transmembrane region" description="Helical" evidence="1">
    <location>
        <begin position="123"/>
        <end position="147"/>
    </location>
</feature>
<dbReference type="InterPro" id="IPR045339">
    <property type="entry name" value="DUF6534"/>
</dbReference>
<dbReference type="InParanoid" id="B0DG25"/>
<dbReference type="EMBL" id="DS547108">
    <property type="protein sequence ID" value="EDR06567.1"/>
    <property type="molecule type" value="Genomic_DNA"/>
</dbReference>
<dbReference type="PANTHER" id="PTHR40465:SF1">
    <property type="entry name" value="DUF6534 DOMAIN-CONTAINING PROTEIN"/>
    <property type="match status" value="1"/>
</dbReference>
<organism evidence="4">
    <name type="scientific">Laccaria bicolor (strain S238N-H82 / ATCC MYA-4686)</name>
    <name type="common">Bicoloured deceiver</name>
    <name type="synonym">Laccaria laccata var. bicolor</name>
    <dbReference type="NCBI Taxonomy" id="486041"/>
    <lineage>
        <taxon>Eukaryota</taxon>
        <taxon>Fungi</taxon>
        <taxon>Dikarya</taxon>
        <taxon>Basidiomycota</taxon>
        <taxon>Agaricomycotina</taxon>
        <taxon>Agaricomycetes</taxon>
        <taxon>Agaricomycetidae</taxon>
        <taxon>Agaricales</taxon>
        <taxon>Agaricineae</taxon>
        <taxon>Hydnangiaceae</taxon>
        <taxon>Laccaria</taxon>
    </lineage>
</organism>
<feature type="transmembrane region" description="Helical" evidence="1">
    <location>
        <begin position="92"/>
        <end position="111"/>
    </location>
</feature>
<dbReference type="KEGG" id="lbc:LACBIDRAFT_300118"/>
<keyword evidence="1" id="KW-1133">Transmembrane helix</keyword>
<feature type="transmembrane region" description="Helical" evidence="1">
    <location>
        <begin position="159"/>
        <end position="185"/>
    </location>
</feature>
<dbReference type="GeneID" id="6078423"/>
<keyword evidence="1" id="KW-0812">Transmembrane</keyword>
<dbReference type="AlphaFoldDB" id="B0DG25"/>